<reference evidence="2" key="2">
    <citation type="submission" date="2021-04" db="EMBL/GenBank/DDBJ databases">
        <authorList>
            <person name="Gilroy R."/>
        </authorList>
    </citation>
    <scope>NUCLEOTIDE SEQUENCE</scope>
    <source>
        <strain evidence="2">Gambia15-2214</strain>
    </source>
</reference>
<accession>A0A9E2NZ77</accession>
<dbReference type="Proteomes" id="UP000823914">
    <property type="component" value="Unassembled WGS sequence"/>
</dbReference>
<dbReference type="EMBL" id="JAHLFV010000102">
    <property type="protein sequence ID" value="MBU3849784.1"/>
    <property type="molecule type" value="Genomic_DNA"/>
</dbReference>
<comment type="caution">
    <text evidence="2">The sequence shown here is derived from an EMBL/GenBank/DDBJ whole genome shotgun (WGS) entry which is preliminary data.</text>
</comment>
<reference evidence="2" key="1">
    <citation type="journal article" date="2021" name="PeerJ">
        <title>Extensive microbial diversity within the chicken gut microbiome revealed by metagenomics and culture.</title>
        <authorList>
            <person name="Gilroy R."/>
            <person name="Ravi A."/>
            <person name="Getino M."/>
            <person name="Pursley I."/>
            <person name="Horton D.L."/>
            <person name="Alikhan N.F."/>
            <person name="Baker D."/>
            <person name="Gharbi K."/>
            <person name="Hall N."/>
            <person name="Watson M."/>
            <person name="Adriaenssens E.M."/>
            <person name="Foster-Nyarko E."/>
            <person name="Jarju S."/>
            <person name="Secka A."/>
            <person name="Antonio M."/>
            <person name="Oren A."/>
            <person name="Chaudhuri R.R."/>
            <person name="La Ragione R."/>
            <person name="Hildebrand F."/>
            <person name="Pallen M.J."/>
        </authorList>
    </citation>
    <scope>NUCLEOTIDE SEQUENCE</scope>
    <source>
        <strain evidence="2">Gambia15-2214</strain>
    </source>
</reference>
<protein>
    <submittedName>
        <fullName evidence="2">HD domain-containing protein</fullName>
    </submittedName>
</protein>
<evidence type="ECO:0000313" key="2">
    <source>
        <dbReference type="EMBL" id="MBU3849784.1"/>
    </source>
</evidence>
<organism evidence="2 3">
    <name type="scientific">Candidatus Treponema excrementipullorum</name>
    <dbReference type="NCBI Taxonomy" id="2838768"/>
    <lineage>
        <taxon>Bacteria</taxon>
        <taxon>Pseudomonadati</taxon>
        <taxon>Spirochaetota</taxon>
        <taxon>Spirochaetia</taxon>
        <taxon>Spirochaetales</taxon>
        <taxon>Treponemataceae</taxon>
        <taxon>Treponema</taxon>
    </lineage>
</organism>
<sequence>MLTKEFTLKIFEGFSIERWNDLVRPFDLIEMDKAAEKMVLAYLIGKYEEEAGHLIDWDWMIYASFFDLLRKISLCDIKAPVQRMIRKEYPEEYKKLNLWVVKQYKNIIKDEALFKAFENYCTAPAPDPDSVIGRTARVLRAAHKFSTMREFEMISVVNEKFRLQPIETELNRELQKFLDLRGLQLLVTKQRPYSVLMILEQLRFQTRWNQTPRVPKTSVLGHSFFVAILTLLLEKESGVDFCTK</sequence>
<dbReference type="InterPro" id="IPR006674">
    <property type="entry name" value="HD_domain"/>
</dbReference>
<dbReference type="Gene3D" id="1.10.3210.10">
    <property type="entry name" value="Hypothetical protein af1432"/>
    <property type="match status" value="2"/>
</dbReference>
<proteinExistence type="predicted"/>
<dbReference type="AlphaFoldDB" id="A0A9E2NZ77"/>
<dbReference type="SUPFAM" id="SSF109604">
    <property type="entry name" value="HD-domain/PDEase-like"/>
    <property type="match status" value="1"/>
</dbReference>
<gene>
    <name evidence="2" type="ORF">IAA16_04385</name>
</gene>
<feature type="domain" description="HD" evidence="1">
    <location>
        <begin position="199"/>
        <end position="240"/>
    </location>
</feature>
<feature type="non-terminal residue" evidence="2">
    <location>
        <position position="244"/>
    </location>
</feature>
<evidence type="ECO:0000313" key="3">
    <source>
        <dbReference type="Proteomes" id="UP000823914"/>
    </source>
</evidence>
<name>A0A9E2NZ77_9SPIR</name>
<dbReference type="Pfam" id="PF13023">
    <property type="entry name" value="HD_3"/>
    <property type="match status" value="1"/>
</dbReference>
<evidence type="ECO:0000259" key="1">
    <source>
        <dbReference type="Pfam" id="PF13023"/>
    </source>
</evidence>